<sequence>MDFLQTLFGLKRTHKRLVSLVIDSIFLCFAFWAALLVRVDDISVLSDSRHWSLILMVIPFSLFFFTKLGLYRAVLRYMGLQALTAILLGVLASTITLVIIAYYTEALLPRTVPVIYAAFAVVFIGGTRAIIRSMVGSGVKRVGEPVIIYGAGVSGRQLLTSLVLSHEYHPFAFVDDDESLHGTVIQGVHVHSPSIIRKLIKQKSATKVLLAIPSASRVKRQEILNRLEPLSVQILTIPAMADLVNGTKLYSDIKEVEIDDLLGRDAVAPRQDLLTANITGKVVMVTGAGGSIGSELCRQILKQSPKKLVLFELSEYSLYAIERELNATAAELGLNVRILPMMGSVQRENRVQAIMESFGVQTVYHAAAYKHVPLVEHNVVEGVRNNVFGTLYTARAAIAAKVETFVLVSTDKAVRPTNVMGTTKRMAELVLQAFAKENNNTRFCMVRFGNVLGSSGSVVPLFRSQIANGGPVTVTHPEITRFFMTIPEASQLVIQAGAMGKGGDVFVLDMGKSVKIVDLASKMIRLSGYEVRDENNPDGDIAIEFSGLRPGEKLYEELLIGDDVTGTEHERIMTANELHLSWQEYAKILERLDLACHQFDHETIREILLTTPTGFAPTDGICDLLYQQTEKNSDSAKNVIKLA</sequence>
<dbReference type="Gene3D" id="3.40.50.720">
    <property type="entry name" value="NAD(P)-binding Rossmann-like Domain"/>
    <property type="match status" value="2"/>
</dbReference>
<name>A0A9X1ZID9_9GAMM</name>
<dbReference type="InterPro" id="IPR003869">
    <property type="entry name" value="Polysac_CapD-like"/>
</dbReference>
<dbReference type="PANTHER" id="PTHR43318:SF1">
    <property type="entry name" value="POLYSACCHARIDE BIOSYNTHESIS PROTEIN EPSC-RELATED"/>
    <property type="match status" value="1"/>
</dbReference>
<proteinExistence type="inferred from homology"/>
<dbReference type="InterPro" id="IPR051203">
    <property type="entry name" value="Polysaccharide_Synthase-Rel"/>
</dbReference>
<dbReference type="Pfam" id="PF13727">
    <property type="entry name" value="CoA_binding_3"/>
    <property type="match status" value="1"/>
</dbReference>
<dbReference type="InterPro" id="IPR029063">
    <property type="entry name" value="SAM-dependent_MTases_sf"/>
</dbReference>
<comment type="similarity">
    <text evidence="1">Belongs to the polysaccharide synthase family.</text>
</comment>
<evidence type="ECO:0000313" key="5">
    <source>
        <dbReference type="Proteomes" id="UP001139333"/>
    </source>
</evidence>
<dbReference type="SUPFAM" id="SSF53335">
    <property type="entry name" value="S-adenosyl-L-methionine-dependent methyltransferases"/>
    <property type="match status" value="1"/>
</dbReference>
<dbReference type="AlphaFoldDB" id="A0A9X1ZID9"/>
<evidence type="ECO:0000256" key="1">
    <source>
        <dbReference type="ARBA" id="ARBA00007430"/>
    </source>
</evidence>
<feature type="transmembrane region" description="Helical" evidence="2">
    <location>
        <begin position="114"/>
        <end position="131"/>
    </location>
</feature>
<evidence type="ECO:0000313" key="4">
    <source>
        <dbReference type="EMBL" id="MCL1141567.1"/>
    </source>
</evidence>
<dbReference type="CDD" id="cd05237">
    <property type="entry name" value="UDP_invert_4-6DH_SDR_e"/>
    <property type="match status" value="1"/>
</dbReference>
<dbReference type="RefSeq" id="WP_248994237.1">
    <property type="nucleotide sequence ID" value="NZ_JAKIKP010000001.1"/>
</dbReference>
<dbReference type="Pfam" id="PF02719">
    <property type="entry name" value="Polysacc_synt_2"/>
    <property type="match status" value="1"/>
</dbReference>
<keyword evidence="2" id="KW-1133">Transmembrane helix</keyword>
<dbReference type="SUPFAM" id="SSF51735">
    <property type="entry name" value="NAD(P)-binding Rossmann-fold domains"/>
    <property type="match status" value="1"/>
</dbReference>
<feature type="transmembrane region" description="Helical" evidence="2">
    <location>
        <begin position="82"/>
        <end position="102"/>
    </location>
</feature>
<dbReference type="EMBL" id="JAKIKP010000001">
    <property type="protein sequence ID" value="MCL1141567.1"/>
    <property type="molecule type" value="Genomic_DNA"/>
</dbReference>
<organism evidence="4 5">
    <name type="scientific">Shewanella gaetbuli</name>
    <dbReference type="NCBI Taxonomy" id="220752"/>
    <lineage>
        <taxon>Bacteria</taxon>
        <taxon>Pseudomonadati</taxon>
        <taxon>Pseudomonadota</taxon>
        <taxon>Gammaproteobacteria</taxon>
        <taxon>Alteromonadales</taxon>
        <taxon>Shewanellaceae</taxon>
        <taxon>Shewanella</taxon>
    </lineage>
</organism>
<dbReference type="PANTHER" id="PTHR43318">
    <property type="entry name" value="UDP-N-ACETYLGLUCOSAMINE 4,6-DEHYDRATASE"/>
    <property type="match status" value="1"/>
</dbReference>
<keyword evidence="2" id="KW-0472">Membrane</keyword>
<evidence type="ECO:0000259" key="3">
    <source>
        <dbReference type="Pfam" id="PF02719"/>
    </source>
</evidence>
<reference evidence="4" key="1">
    <citation type="submission" date="2022-01" db="EMBL/GenBank/DDBJ databases">
        <title>Whole genome-based taxonomy of the Shewanellaceae.</title>
        <authorList>
            <person name="Martin-Rodriguez A.J."/>
        </authorList>
    </citation>
    <scope>NUCLEOTIDE SEQUENCE</scope>
    <source>
        <strain evidence="4">DSM 16422</strain>
    </source>
</reference>
<keyword evidence="5" id="KW-1185">Reference proteome</keyword>
<keyword evidence="2" id="KW-0812">Transmembrane</keyword>
<feature type="transmembrane region" description="Helical" evidence="2">
    <location>
        <begin position="51"/>
        <end position="70"/>
    </location>
</feature>
<protein>
    <submittedName>
        <fullName evidence="4">Polysaccharide biosynthesis protein</fullName>
    </submittedName>
</protein>
<accession>A0A9X1ZID9</accession>
<feature type="domain" description="Polysaccharide biosynthesis protein CapD-like" evidence="3">
    <location>
        <begin position="283"/>
        <end position="576"/>
    </location>
</feature>
<feature type="transmembrane region" description="Helical" evidence="2">
    <location>
        <begin position="20"/>
        <end position="39"/>
    </location>
</feature>
<dbReference type="Proteomes" id="UP001139333">
    <property type="component" value="Unassembled WGS sequence"/>
</dbReference>
<comment type="caution">
    <text evidence="4">The sequence shown here is derived from an EMBL/GenBank/DDBJ whole genome shotgun (WGS) entry which is preliminary data.</text>
</comment>
<evidence type="ECO:0000256" key="2">
    <source>
        <dbReference type="SAM" id="Phobius"/>
    </source>
</evidence>
<gene>
    <name evidence="4" type="ORF">L2672_02470</name>
</gene>
<dbReference type="InterPro" id="IPR036291">
    <property type="entry name" value="NAD(P)-bd_dom_sf"/>
</dbReference>